<evidence type="ECO:0000256" key="4">
    <source>
        <dbReference type="ARBA" id="ARBA00022679"/>
    </source>
</evidence>
<dbReference type="AlphaFoldDB" id="A0AAV3UAV0"/>
<dbReference type="GO" id="GO:0043811">
    <property type="term" value="F:phosphate:acyl-[acyl carrier protein] acyltransferase activity"/>
    <property type="evidence" value="ECO:0007669"/>
    <property type="project" value="UniProtKB-UniRule"/>
</dbReference>
<dbReference type="GO" id="GO:0005737">
    <property type="term" value="C:cytoplasm"/>
    <property type="evidence" value="ECO:0007669"/>
    <property type="project" value="UniProtKB-SubCell"/>
</dbReference>
<evidence type="ECO:0000256" key="7">
    <source>
        <dbReference type="ARBA" id="ARBA00023264"/>
    </source>
</evidence>
<sequence length="336" mass="35634">MTSRFSIAVDAMSGDFGPRSTIPATIAFAESHSDTDISLFLSDGTVVPKELPANISIVYSPSVVTMDDSPANVLRNKQDSTMAQAIEACSQGAADAVISAGNTGALVALGRHHLGTFDNIRRPAICKAIPTLAGHSYMLDLGANAIADAQMLHNFALMGSAMAAELDHNPSPSVAILNIGVEHSKGNRVIHEVDALLKQDGRLNYVGYIEGDAIYSGSVDVIVADGFVGNVALKVSEGVARLALGQLKSSFRQNLYGRLLGRFAQPLLRKWHKQFDPARYNGACLLGLNRPLIKSHGSTDERGFLSALVMAKELAGTGLTQRLQAQAIARKLGEGQ</sequence>
<gene>
    <name evidence="10 11" type="primary">plsX</name>
    <name evidence="11" type="ORF">GCM10025791_49140</name>
</gene>
<comment type="caution">
    <text evidence="11">The sequence shown here is derived from an EMBL/GenBank/DDBJ whole genome shotgun (WGS) entry which is preliminary data.</text>
</comment>
<dbReference type="GO" id="GO:0008654">
    <property type="term" value="P:phospholipid biosynthetic process"/>
    <property type="evidence" value="ECO:0007669"/>
    <property type="project" value="UniProtKB-KW"/>
</dbReference>
<keyword evidence="6 10" id="KW-0594">Phospholipid biosynthesis</keyword>
<evidence type="ECO:0000256" key="10">
    <source>
        <dbReference type="HAMAP-Rule" id="MF_00019"/>
    </source>
</evidence>
<comment type="subcellular location">
    <subcellularLocation>
        <location evidence="10">Cytoplasm</location>
    </subcellularLocation>
    <text evidence="10">Associated with the membrane possibly through PlsY.</text>
</comment>
<keyword evidence="7 10" id="KW-1208">Phospholipid metabolism</keyword>
<keyword evidence="2 10" id="KW-0963">Cytoplasm</keyword>
<evidence type="ECO:0000313" key="12">
    <source>
        <dbReference type="Proteomes" id="UP001409585"/>
    </source>
</evidence>
<dbReference type="HAMAP" id="MF_00019">
    <property type="entry name" value="PlsX"/>
    <property type="match status" value="1"/>
</dbReference>
<organism evidence="11 12">
    <name type="scientific">Halioxenophilus aromaticivorans</name>
    <dbReference type="NCBI Taxonomy" id="1306992"/>
    <lineage>
        <taxon>Bacteria</taxon>
        <taxon>Pseudomonadati</taxon>
        <taxon>Pseudomonadota</taxon>
        <taxon>Gammaproteobacteria</taxon>
        <taxon>Alteromonadales</taxon>
        <taxon>Alteromonadaceae</taxon>
        <taxon>Halioxenophilus</taxon>
    </lineage>
</organism>
<keyword evidence="12" id="KW-1185">Reference proteome</keyword>
<evidence type="ECO:0000256" key="8">
    <source>
        <dbReference type="ARBA" id="ARBA00024069"/>
    </source>
</evidence>
<dbReference type="Pfam" id="PF02504">
    <property type="entry name" value="FA_synthesis"/>
    <property type="match status" value="1"/>
</dbReference>
<protein>
    <recommendedName>
        <fullName evidence="8 10">Phosphate acyltransferase</fullName>
        <ecNumber evidence="8 10">2.3.1.274</ecNumber>
    </recommendedName>
    <alternativeName>
        <fullName evidence="10">Acyl-ACP phosphotransacylase</fullName>
    </alternativeName>
    <alternativeName>
        <fullName evidence="10">Acyl-[acyl-carrier-protein]--phosphate acyltransferase</fullName>
    </alternativeName>
    <alternativeName>
        <fullName evidence="10">Phosphate-acyl-ACP acyltransferase</fullName>
    </alternativeName>
</protein>
<dbReference type="PIRSF" id="PIRSF002465">
    <property type="entry name" value="Phsphlp_syn_PlsX"/>
    <property type="match status" value="1"/>
</dbReference>
<evidence type="ECO:0000256" key="5">
    <source>
        <dbReference type="ARBA" id="ARBA00023098"/>
    </source>
</evidence>
<evidence type="ECO:0000256" key="6">
    <source>
        <dbReference type="ARBA" id="ARBA00023209"/>
    </source>
</evidence>
<keyword evidence="5 10" id="KW-0443">Lipid metabolism</keyword>
<dbReference type="PANTHER" id="PTHR30100:SF1">
    <property type="entry name" value="PHOSPHATE ACYLTRANSFERASE"/>
    <property type="match status" value="1"/>
</dbReference>
<dbReference type="InterPro" id="IPR012281">
    <property type="entry name" value="Phospholipid_synth_PlsX-like"/>
</dbReference>
<keyword evidence="4 10" id="KW-0808">Transferase</keyword>
<dbReference type="InterPro" id="IPR003664">
    <property type="entry name" value="FA_synthesis"/>
</dbReference>
<evidence type="ECO:0000313" key="11">
    <source>
        <dbReference type="EMBL" id="GAA4961718.1"/>
    </source>
</evidence>
<dbReference type="Proteomes" id="UP001409585">
    <property type="component" value="Unassembled WGS sequence"/>
</dbReference>
<comment type="catalytic activity">
    <reaction evidence="1 10">
        <text>a fatty acyl-[ACP] + phosphate = an acyl phosphate + holo-[ACP]</text>
        <dbReference type="Rhea" id="RHEA:42292"/>
        <dbReference type="Rhea" id="RHEA-COMP:9685"/>
        <dbReference type="Rhea" id="RHEA-COMP:14125"/>
        <dbReference type="ChEBI" id="CHEBI:43474"/>
        <dbReference type="ChEBI" id="CHEBI:59918"/>
        <dbReference type="ChEBI" id="CHEBI:64479"/>
        <dbReference type="ChEBI" id="CHEBI:138651"/>
        <dbReference type="EC" id="2.3.1.274"/>
    </reaction>
</comment>
<evidence type="ECO:0000256" key="2">
    <source>
        <dbReference type="ARBA" id="ARBA00022490"/>
    </source>
</evidence>
<evidence type="ECO:0000256" key="9">
    <source>
        <dbReference type="ARBA" id="ARBA00046608"/>
    </source>
</evidence>
<accession>A0AAV3UAV0</accession>
<dbReference type="Gene3D" id="3.40.718.10">
    <property type="entry name" value="Isopropylmalate Dehydrogenase"/>
    <property type="match status" value="1"/>
</dbReference>
<name>A0AAV3UAV0_9ALTE</name>
<keyword evidence="11" id="KW-0012">Acyltransferase</keyword>
<comment type="similarity">
    <text evidence="10">Belongs to the PlsX family.</text>
</comment>
<comment type="subunit">
    <text evidence="9 10">Homodimer. Probably interacts with PlsY.</text>
</comment>
<reference evidence="12" key="1">
    <citation type="journal article" date="2019" name="Int. J. Syst. Evol. Microbiol.">
        <title>The Global Catalogue of Microorganisms (GCM) 10K type strain sequencing project: providing services to taxonomists for standard genome sequencing and annotation.</title>
        <authorList>
            <consortium name="The Broad Institute Genomics Platform"/>
            <consortium name="The Broad Institute Genome Sequencing Center for Infectious Disease"/>
            <person name="Wu L."/>
            <person name="Ma J."/>
        </authorList>
    </citation>
    <scope>NUCLEOTIDE SEQUENCE [LARGE SCALE GENOMIC DNA]</scope>
    <source>
        <strain evidence="12">JCM 19134</strain>
    </source>
</reference>
<keyword evidence="3 10" id="KW-0444">Lipid biosynthesis</keyword>
<dbReference type="EC" id="2.3.1.274" evidence="8 10"/>
<dbReference type="GO" id="GO:0006633">
    <property type="term" value="P:fatty acid biosynthetic process"/>
    <property type="evidence" value="ECO:0007669"/>
    <property type="project" value="UniProtKB-UniRule"/>
</dbReference>
<proteinExistence type="inferred from homology"/>
<comment type="function">
    <text evidence="10">Catalyzes the reversible formation of acyl-phosphate (acyl-PO(4)) from acyl-[acyl-carrier-protein] (acyl-ACP). This enzyme utilizes acyl-ACP as fatty acyl donor, but not acyl-CoA.</text>
</comment>
<dbReference type="PANTHER" id="PTHR30100">
    <property type="entry name" value="FATTY ACID/PHOSPHOLIPID SYNTHESIS PROTEIN PLSX"/>
    <property type="match status" value="1"/>
</dbReference>
<dbReference type="SUPFAM" id="SSF53659">
    <property type="entry name" value="Isocitrate/Isopropylmalate dehydrogenase-like"/>
    <property type="match status" value="1"/>
</dbReference>
<evidence type="ECO:0000256" key="1">
    <source>
        <dbReference type="ARBA" id="ARBA00001232"/>
    </source>
</evidence>
<dbReference type="EMBL" id="BAABLX010000080">
    <property type="protein sequence ID" value="GAA4961718.1"/>
    <property type="molecule type" value="Genomic_DNA"/>
</dbReference>
<dbReference type="NCBIfam" id="TIGR00182">
    <property type="entry name" value="plsX"/>
    <property type="match status" value="1"/>
</dbReference>
<comment type="pathway">
    <text evidence="10">Lipid metabolism; phospholipid metabolism.</text>
</comment>
<evidence type="ECO:0000256" key="3">
    <source>
        <dbReference type="ARBA" id="ARBA00022516"/>
    </source>
</evidence>
<dbReference type="RefSeq" id="WP_345428202.1">
    <property type="nucleotide sequence ID" value="NZ_AP031496.1"/>
</dbReference>